<dbReference type="PANTHER" id="PTHR11860:SF87">
    <property type="entry name" value="CMRF35-LIKE MOLECULE 8"/>
    <property type="match status" value="1"/>
</dbReference>
<dbReference type="PANTHER" id="PTHR11860">
    <property type="entry name" value="POLYMERIC-IMMUNOGLOBULIN RECEPTOR"/>
    <property type="match status" value="1"/>
</dbReference>
<evidence type="ECO:0000256" key="2">
    <source>
        <dbReference type="ARBA" id="ARBA00022692"/>
    </source>
</evidence>
<dbReference type="EMBL" id="JAFJMO010000010">
    <property type="protein sequence ID" value="KAJ8265840.1"/>
    <property type="molecule type" value="Genomic_DNA"/>
</dbReference>
<evidence type="ECO:0000256" key="3">
    <source>
        <dbReference type="ARBA" id="ARBA00023136"/>
    </source>
</evidence>
<keyword evidence="2 5" id="KW-0812">Transmembrane</keyword>
<accession>A0A9Q1DCF3</accession>
<dbReference type="InterPro" id="IPR003599">
    <property type="entry name" value="Ig_sub"/>
</dbReference>
<keyword evidence="6" id="KW-0732">Signal</keyword>
<dbReference type="InterPro" id="IPR036179">
    <property type="entry name" value="Ig-like_dom_sf"/>
</dbReference>
<comment type="subcellular location">
    <subcellularLocation>
        <location evidence="1">Membrane</location>
    </subcellularLocation>
</comment>
<reference evidence="8" key="1">
    <citation type="journal article" date="2023" name="Science">
        <title>Genome structures resolve the early diversification of teleost fishes.</title>
        <authorList>
            <person name="Parey E."/>
            <person name="Louis A."/>
            <person name="Montfort J."/>
            <person name="Bouchez O."/>
            <person name="Roques C."/>
            <person name="Iampietro C."/>
            <person name="Lluch J."/>
            <person name="Castinel A."/>
            <person name="Donnadieu C."/>
            <person name="Desvignes T."/>
            <person name="Floi Bucao C."/>
            <person name="Jouanno E."/>
            <person name="Wen M."/>
            <person name="Mejri S."/>
            <person name="Dirks R."/>
            <person name="Jansen H."/>
            <person name="Henkel C."/>
            <person name="Chen W.J."/>
            <person name="Zahm M."/>
            <person name="Cabau C."/>
            <person name="Klopp C."/>
            <person name="Thompson A.W."/>
            <person name="Robinson-Rechavi M."/>
            <person name="Braasch I."/>
            <person name="Lecointre G."/>
            <person name="Bobe J."/>
            <person name="Postlethwait J.H."/>
            <person name="Berthelot C."/>
            <person name="Roest Crollius H."/>
            <person name="Guiguen Y."/>
        </authorList>
    </citation>
    <scope>NUCLEOTIDE SEQUENCE</scope>
    <source>
        <strain evidence="8">Concon-B</strain>
    </source>
</reference>
<feature type="region of interest" description="Disordered" evidence="4">
    <location>
        <begin position="405"/>
        <end position="434"/>
    </location>
</feature>
<evidence type="ECO:0000313" key="8">
    <source>
        <dbReference type="EMBL" id="KAJ8265840.1"/>
    </source>
</evidence>
<feature type="chain" id="PRO_5040281265" description="Ig-like domain-containing protein" evidence="6">
    <location>
        <begin position="16"/>
        <end position="471"/>
    </location>
</feature>
<feature type="domain" description="Ig-like" evidence="7">
    <location>
        <begin position="29"/>
        <end position="99"/>
    </location>
</feature>
<dbReference type="InterPro" id="IPR007110">
    <property type="entry name" value="Ig-like_dom"/>
</dbReference>
<keyword evidence="9" id="KW-1185">Reference proteome</keyword>
<dbReference type="SMART" id="SM00409">
    <property type="entry name" value="IG"/>
    <property type="match status" value="3"/>
</dbReference>
<evidence type="ECO:0000259" key="7">
    <source>
        <dbReference type="PROSITE" id="PS50835"/>
    </source>
</evidence>
<evidence type="ECO:0000256" key="5">
    <source>
        <dbReference type="SAM" id="Phobius"/>
    </source>
</evidence>
<dbReference type="InterPro" id="IPR050671">
    <property type="entry name" value="CD300_family_receptors"/>
</dbReference>
<dbReference type="PROSITE" id="PS50835">
    <property type="entry name" value="IG_LIKE"/>
    <property type="match status" value="2"/>
</dbReference>
<dbReference type="Pfam" id="PF07686">
    <property type="entry name" value="V-set"/>
    <property type="match status" value="3"/>
</dbReference>
<evidence type="ECO:0000256" key="4">
    <source>
        <dbReference type="SAM" id="MobiDB-lite"/>
    </source>
</evidence>
<keyword evidence="3 5" id="KW-0472">Membrane</keyword>
<dbReference type="Proteomes" id="UP001152803">
    <property type="component" value="Unassembled WGS sequence"/>
</dbReference>
<dbReference type="Gene3D" id="2.60.40.10">
    <property type="entry name" value="Immunoglobulins"/>
    <property type="match status" value="3"/>
</dbReference>
<sequence length="471" mass="52480">MRLAFVLSFLTGAYSVVVWGPGEERALVGDSLTVSCTYTNYVENVKYWSRDNMLGKGFLVKTDGTTNDNRISITDNKAARVFSVTMKDLKEDDDGWYQCGISIPGWFVYDQTSLVHISVKKVQAPKYVINQTKGKATVRCKYHKSYTDHVKYWCKDKLPWCSTLVKTGGTDTHGKISIRDDKTEGAFYITMTDLTKDDEGQYKCGIEIPRALDEQVSVYVRVSEGDTMPDLWGPRNVSGMASSSQTITCQYAADYTKSVKYWCKDSGADVCSPEVNTHDKEREDRTQIRDDPSNREFVITIRNLTGNDTGLYYCGVKQSSSHKDNRVPVNLNVDAVKAQVEPIPASTTENGIWSSINQEGSTYLTNHSKSPSMLVPLAVSFGVLLLLCCVAALITCKIKRNIRPDVADKGEKPPAANEPTYEEVTNDRPMSDDSALEQSVCLYSVVDLQQRTQTPPADQVLYSTINGHTAR</sequence>
<dbReference type="AlphaFoldDB" id="A0A9Q1DCF3"/>
<organism evidence="8 9">
    <name type="scientific">Conger conger</name>
    <name type="common">Conger eel</name>
    <name type="synonym">Muraena conger</name>
    <dbReference type="NCBI Taxonomy" id="82655"/>
    <lineage>
        <taxon>Eukaryota</taxon>
        <taxon>Metazoa</taxon>
        <taxon>Chordata</taxon>
        <taxon>Craniata</taxon>
        <taxon>Vertebrata</taxon>
        <taxon>Euteleostomi</taxon>
        <taxon>Actinopterygii</taxon>
        <taxon>Neopterygii</taxon>
        <taxon>Teleostei</taxon>
        <taxon>Anguilliformes</taxon>
        <taxon>Congridae</taxon>
        <taxon>Conger</taxon>
    </lineage>
</organism>
<dbReference type="OrthoDB" id="8442846at2759"/>
<dbReference type="InterPro" id="IPR013106">
    <property type="entry name" value="Ig_V-set"/>
</dbReference>
<dbReference type="CDD" id="cd05716">
    <property type="entry name" value="IgV_pIgR_like"/>
    <property type="match status" value="2"/>
</dbReference>
<name>A0A9Q1DCF3_CONCO</name>
<gene>
    <name evidence="8" type="ORF">COCON_G00149390</name>
</gene>
<feature type="transmembrane region" description="Helical" evidence="5">
    <location>
        <begin position="373"/>
        <end position="394"/>
    </location>
</feature>
<evidence type="ECO:0000256" key="6">
    <source>
        <dbReference type="SAM" id="SignalP"/>
    </source>
</evidence>
<feature type="signal peptide" evidence="6">
    <location>
        <begin position="1"/>
        <end position="15"/>
    </location>
</feature>
<proteinExistence type="predicted"/>
<dbReference type="GO" id="GO:0005886">
    <property type="term" value="C:plasma membrane"/>
    <property type="evidence" value="ECO:0007669"/>
    <property type="project" value="TreeGrafter"/>
</dbReference>
<dbReference type="InterPro" id="IPR013783">
    <property type="entry name" value="Ig-like_fold"/>
</dbReference>
<comment type="caution">
    <text evidence="8">The sequence shown here is derived from an EMBL/GenBank/DDBJ whole genome shotgun (WGS) entry which is preliminary data.</text>
</comment>
<dbReference type="SUPFAM" id="SSF48726">
    <property type="entry name" value="Immunoglobulin"/>
    <property type="match status" value="3"/>
</dbReference>
<dbReference type="GO" id="GO:0004888">
    <property type="term" value="F:transmembrane signaling receptor activity"/>
    <property type="evidence" value="ECO:0007669"/>
    <property type="project" value="TreeGrafter"/>
</dbReference>
<keyword evidence="5" id="KW-1133">Transmembrane helix</keyword>
<evidence type="ECO:0000313" key="9">
    <source>
        <dbReference type="Proteomes" id="UP001152803"/>
    </source>
</evidence>
<evidence type="ECO:0000256" key="1">
    <source>
        <dbReference type="ARBA" id="ARBA00004370"/>
    </source>
</evidence>
<dbReference type="SMART" id="SM00406">
    <property type="entry name" value="IGv"/>
    <property type="match status" value="3"/>
</dbReference>
<protein>
    <recommendedName>
        <fullName evidence="7">Ig-like domain-containing protein</fullName>
    </recommendedName>
</protein>
<feature type="domain" description="Ig-like" evidence="7">
    <location>
        <begin position="209"/>
        <end position="330"/>
    </location>
</feature>